<proteinExistence type="predicted"/>
<protein>
    <submittedName>
        <fullName evidence="1">Uncharacterized protein</fullName>
    </submittedName>
</protein>
<dbReference type="EMBL" id="OX365700">
    <property type="protein sequence ID" value="CAI4029801.1"/>
    <property type="molecule type" value="Genomic_DNA"/>
</dbReference>
<dbReference type="KEGG" id="nti:DNFV4_00220"/>
<dbReference type="AlphaFoldDB" id="A0AA86MVJ4"/>
<dbReference type="Proteomes" id="UP001179121">
    <property type="component" value="Chromosome"/>
</dbReference>
<name>A0AA86MVJ4_9BACT</name>
<evidence type="ECO:0000313" key="1">
    <source>
        <dbReference type="EMBL" id="CAI4029801.1"/>
    </source>
</evidence>
<accession>A0AA86MVJ4</accession>
<gene>
    <name evidence="1" type="ORF">DNFV4_00220</name>
</gene>
<organism evidence="1 2">
    <name type="scientific">Nitrospira tepida</name>
    <dbReference type="NCBI Taxonomy" id="2973512"/>
    <lineage>
        <taxon>Bacteria</taxon>
        <taxon>Pseudomonadati</taxon>
        <taxon>Nitrospirota</taxon>
        <taxon>Nitrospiria</taxon>
        <taxon>Nitrospirales</taxon>
        <taxon>Nitrospiraceae</taxon>
        <taxon>Nitrospira</taxon>
    </lineage>
</organism>
<reference evidence="1" key="1">
    <citation type="submission" date="2022-10" db="EMBL/GenBank/DDBJ databases">
        <authorList>
            <person name="Koch H."/>
        </authorList>
    </citation>
    <scope>NUCLEOTIDE SEQUENCE</scope>
    <source>
        <strain evidence="1">DNF</strain>
    </source>
</reference>
<evidence type="ECO:0000313" key="2">
    <source>
        <dbReference type="Proteomes" id="UP001179121"/>
    </source>
</evidence>
<keyword evidence="2" id="KW-1185">Reference proteome</keyword>
<sequence length="162" mass="17531">MAFVVNRDIPVIGFSEYLNKGQMNGILHHAQGQAVFGLHLLVGLGLLWSAGCATSAHQNSRNELFPNQRAIIGKTHQALLACAGPPLRETKQEDHTLLTYYRRAPILDRSIVASKSSVPVPRHACWATISIEGDAITAVHYQSVPSSADAADQCEAIFDPCS</sequence>